<dbReference type="PANTHER" id="PTHR40633">
    <property type="entry name" value="MATRIX PROTEIN, PUTATIVE (AFU_ORTHOLOGUE AFUA_8G05410)-RELATED"/>
    <property type="match status" value="1"/>
</dbReference>
<proteinExistence type="predicted"/>
<accession>A0A1X2I7G0</accession>
<sequence length="250" mass="24555">MFNKLILAASALLATSFVADASMAPSYPSPGTVWKSGQQYDILWADDNAAPSIASGWKDFKIDFMTGDNSQQVFLSNVASNLDGTKISKFTWTAPEVKPNAAVYFFMFSNGKDSAWTTRFGITGADGVLAEPEHATQPTGEKIPWGTGALASGGGNSTASGNSTQSAVSSSASAAASGAASSPAVSAASDASSSVAASSSASGASGASAAGSSSSASAAASSDKAENGAGSLARPLAGFAIAAVAAGILI</sequence>
<dbReference type="Proteomes" id="UP000193560">
    <property type="component" value="Unassembled WGS sequence"/>
</dbReference>
<dbReference type="STRING" id="90262.A0A1X2I7G0"/>
<organism evidence="5 6">
    <name type="scientific">Absidia repens</name>
    <dbReference type="NCBI Taxonomy" id="90262"/>
    <lineage>
        <taxon>Eukaryota</taxon>
        <taxon>Fungi</taxon>
        <taxon>Fungi incertae sedis</taxon>
        <taxon>Mucoromycota</taxon>
        <taxon>Mucoromycotina</taxon>
        <taxon>Mucoromycetes</taxon>
        <taxon>Mucorales</taxon>
        <taxon>Cunninghamellaceae</taxon>
        <taxon>Absidia</taxon>
    </lineage>
</organism>
<evidence type="ECO:0000313" key="5">
    <source>
        <dbReference type="EMBL" id="ORZ10866.1"/>
    </source>
</evidence>
<dbReference type="AlphaFoldDB" id="A0A1X2I7G0"/>
<dbReference type="InterPro" id="IPR052982">
    <property type="entry name" value="SRP1/TIP1-like"/>
</dbReference>
<dbReference type="EMBL" id="MCGE01000023">
    <property type="protein sequence ID" value="ORZ10866.1"/>
    <property type="molecule type" value="Genomic_DNA"/>
</dbReference>
<reference evidence="5 6" key="1">
    <citation type="submission" date="2016-07" db="EMBL/GenBank/DDBJ databases">
        <title>Pervasive Adenine N6-methylation of Active Genes in Fungi.</title>
        <authorList>
            <consortium name="DOE Joint Genome Institute"/>
            <person name="Mondo S.J."/>
            <person name="Dannebaum R.O."/>
            <person name="Kuo R.C."/>
            <person name="Labutti K."/>
            <person name="Haridas S."/>
            <person name="Kuo A."/>
            <person name="Salamov A."/>
            <person name="Ahrendt S.R."/>
            <person name="Lipzen A."/>
            <person name="Sullivan W."/>
            <person name="Andreopoulos W.B."/>
            <person name="Clum A."/>
            <person name="Lindquist E."/>
            <person name="Daum C."/>
            <person name="Ramamoorthy G.K."/>
            <person name="Gryganskyi A."/>
            <person name="Culley D."/>
            <person name="Magnuson J.K."/>
            <person name="James T.Y."/>
            <person name="O'Malley M.A."/>
            <person name="Stajich J.E."/>
            <person name="Spatafora J.W."/>
            <person name="Visel A."/>
            <person name="Grigoriev I.V."/>
        </authorList>
    </citation>
    <scope>NUCLEOTIDE SEQUENCE [LARGE SCALE GENOMIC DNA]</scope>
    <source>
        <strain evidence="5 6">NRRL 1336</strain>
    </source>
</reference>
<keyword evidence="1 3" id="KW-0732">Signal</keyword>
<feature type="chain" id="PRO_5012214000" description="Yeast cell wall synthesis Kre9/Knh1-like N-terminal domain-containing protein" evidence="3">
    <location>
        <begin position="22"/>
        <end position="250"/>
    </location>
</feature>
<gene>
    <name evidence="5" type="ORF">BCR42DRAFT_422217</name>
</gene>
<evidence type="ECO:0000256" key="3">
    <source>
        <dbReference type="SAM" id="SignalP"/>
    </source>
</evidence>
<dbReference type="OrthoDB" id="2432613at2759"/>
<dbReference type="PANTHER" id="PTHR40633:SF1">
    <property type="entry name" value="GPI ANCHORED SERINE-THREONINE RICH PROTEIN (AFU_ORTHOLOGUE AFUA_1G03630)"/>
    <property type="match status" value="1"/>
</dbReference>
<feature type="signal peptide" evidence="3">
    <location>
        <begin position="1"/>
        <end position="21"/>
    </location>
</feature>
<comment type="caution">
    <text evidence="5">The sequence shown here is derived from an EMBL/GenBank/DDBJ whole genome shotgun (WGS) entry which is preliminary data.</text>
</comment>
<keyword evidence="6" id="KW-1185">Reference proteome</keyword>
<dbReference type="InterPro" id="IPR018466">
    <property type="entry name" value="Kre9/Knh1-like_N"/>
</dbReference>
<name>A0A1X2I7G0_9FUNG</name>
<dbReference type="Pfam" id="PF10342">
    <property type="entry name" value="Kre9_KNH"/>
    <property type="match status" value="1"/>
</dbReference>
<evidence type="ECO:0000256" key="2">
    <source>
        <dbReference type="SAM" id="MobiDB-lite"/>
    </source>
</evidence>
<feature type="region of interest" description="Disordered" evidence="2">
    <location>
        <begin position="133"/>
        <end position="165"/>
    </location>
</feature>
<evidence type="ECO:0000313" key="6">
    <source>
        <dbReference type="Proteomes" id="UP000193560"/>
    </source>
</evidence>
<feature type="domain" description="Yeast cell wall synthesis Kre9/Knh1-like N-terminal" evidence="4">
    <location>
        <begin position="28"/>
        <end position="122"/>
    </location>
</feature>
<evidence type="ECO:0000259" key="4">
    <source>
        <dbReference type="Pfam" id="PF10342"/>
    </source>
</evidence>
<protein>
    <recommendedName>
        <fullName evidence="4">Yeast cell wall synthesis Kre9/Knh1-like N-terminal domain-containing protein</fullName>
    </recommendedName>
</protein>
<evidence type="ECO:0000256" key="1">
    <source>
        <dbReference type="ARBA" id="ARBA00022729"/>
    </source>
</evidence>